<keyword evidence="4" id="KW-1185">Reference proteome</keyword>
<evidence type="ECO:0000256" key="2">
    <source>
        <dbReference type="SAM" id="SignalP"/>
    </source>
</evidence>
<dbReference type="PROSITE" id="PS51257">
    <property type="entry name" value="PROKAR_LIPOPROTEIN"/>
    <property type="match status" value="1"/>
</dbReference>
<feature type="chain" id="PRO_5038655818" description="WD40 repeat protein" evidence="2">
    <location>
        <begin position="30"/>
        <end position="328"/>
    </location>
</feature>
<keyword evidence="2" id="KW-0732">Signal</keyword>
<dbReference type="PANTHER" id="PTHR36842:SF1">
    <property type="entry name" value="PROTEIN TOLB"/>
    <property type="match status" value="1"/>
</dbReference>
<dbReference type="InterPro" id="IPR011042">
    <property type="entry name" value="6-blade_b-propeller_TolB-like"/>
</dbReference>
<sequence>MASLSRRSRWQARGVAVAAAALLALGGCAAEPPKTSTAAASTTSTRSPRVVYQGRGIAVIGQDGKGAAQLARGLPGAEHPDWSPDGARIAFESDFRSIQTMAADGSDLRQLYACSAPCASVQEPAWSPDGAEVAFAVTETADGVLTSRGAVVAVEVTTGAVRTLTEDRTGRVGFYTPRWAGDGTRLVVDRETFVSTKLDESVVSEVEVVVLPGRGGASRALARWDGPITWGPSPDWNRHADVIVYSRDGNLRTVAPDGSKPVALTTLDGTTEFAIQPTFTPDGSHVIYTHVQTRSGVTVNIGELLPLGGGKASVLGGGVQMTHPRLAP</sequence>
<evidence type="ECO:0008006" key="5">
    <source>
        <dbReference type="Google" id="ProtNLM"/>
    </source>
</evidence>
<organism evidence="3 4">
    <name type="scientific">Pedococcus bigeumensis</name>
    <dbReference type="NCBI Taxonomy" id="433644"/>
    <lineage>
        <taxon>Bacteria</taxon>
        <taxon>Bacillati</taxon>
        <taxon>Actinomycetota</taxon>
        <taxon>Actinomycetes</taxon>
        <taxon>Micrococcales</taxon>
        <taxon>Intrasporangiaceae</taxon>
        <taxon>Pedococcus</taxon>
    </lineage>
</organism>
<dbReference type="AlphaFoldDB" id="A0A502D5A7"/>
<dbReference type="OrthoDB" id="262125at2"/>
<dbReference type="InterPro" id="IPR011659">
    <property type="entry name" value="WD40"/>
</dbReference>
<protein>
    <recommendedName>
        <fullName evidence="5">WD40 repeat protein</fullName>
    </recommendedName>
</protein>
<dbReference type="PANTHER" id="PTHR36842">
    <property type="entry name" value="PROTEIN TOLB HOMOLOG"/>
    <property type="match status" value="1"/>
</dbReference>
<dbReference type="RefSeq" id="WP_140737237.1">
    <property type="nucleotide sequence ID" value="NZ_RCZM01000001.1"/>
</dbReference>
<evidence type="ECO:0000313" key="3">
    <source>
        <dbReference type="EMBL" id="TPG19589.1"/>
    </source>
</evidence>
<dbReference type="Gene3D" id="2.120.10.30">
    <property type="entry name" value="TolB, C-terminal domain"/>
    <property type="match status" value="2"/>
</dbReference>
<comment type="similarity">
    <text evidence="1">Belongs to the TolB family.</text>
</comment>
<feature type="signal peptide" evidence="2">
    <location>
        <begin position="1"/>
        <end position="29"/>
    </location>
</feature>
<dbReference type="SUPFAM" id="SSF82171">
    <property type="entry name" value="DPP6 N-terminal domain-like"/>
    <property type="match status" value="1"/>
</dbReference>
<accession>A0A502D5A7</accession>
<evidence type="ECO:0000313" key="4">
    <source>
        <dbReference type="Proteomes" id="UP000317722"/>
    </source>
</evidence>
<dbReference type="Pfam" id="PF07676">
    <property type="entry name" value="PD40"/>
    <property type="match status" value="2"/>
</dbReference>
<comment type="caution">
    <text evidence="3">The sequence shown here is derived from an EMBL/GenBank/DDBJ whole genome shotgun (WGS) entry which is preliminary data.</text>
</comment>
<dbReference type="Proteomes" id="UP000317722">
    <property type="component" value="Unassembled WGS sequence"/>
</dbReference>
<reference evidence="3 4" key="1">
    <citation type="journal article" date="2019" name="Environ. Microbiol.">
        <title>Species interactions and distinct microbial communities in high Arctic permafrost affected cryosols are associated with the CH4 and CO2 gas fluxes.</title>
        <authorList>
            <person name="Altshuler I."/>
            <person name="Hamel J."/>
            <person name="Turney S."/>
            <person name="Magnuson E."/>
            <person name="Levesque R."/>
            <person name="Greer C."/>
            <person name="Whyte L.G."/>
        </authorList>
    </citation>
    <scope>NUCLEOTIDE SEQUENCE [LARGE SCALE GENOMIC DNA]</scope>
    <source>
        <strain evidence="3 4">S9.3A</strain>
    </source>
</reference>
<evidence type="ECO:0000256" key="1">
    <source>
        <dbReference type="ARBA" id="ARBA00009820"/>
    </source>
</evidence>
<name>A0A502D5A7_9MICO</name>
<proteinExistence type="inferred from homology"/>
<dbReference type="EMBL" id="RCZM01000001">
    <property type="protein sequence ID" value="TPG19589.1"/>
    <property type="molecule type" value="Genomic_DNA"/>
</dbReference>
<gene>
    <name evidence="3" type="ORF">EAH86_03780</name>
</gene>